<evidence type="ECO:0000256" key="6">
    <source>
        <dbReference type="RuleBase" id="RU365068"/>
    </source>
</evidence>
<comment type="catalytic activity">
    <reaction evidence="6">
        <text>ATP + H2O = ADP + phosphate + H(+)</text>
        <dbReference type="Rhea" id="RHEA:13065"/>
        <dbReference type="ChEBI" id="CHEBI:15377"/>
        <dbReference type="ChEBI" id="CHEBI:15378"/>
        <dbReference type="ChEBI" id="CHEBI:30616"/>
        <dbReference type="ChEBI" id="CHEBI:43474"/>
        <dbReference type="ChEBI" id="CHEBI:456216"/>
        <dbReference type="EC" id="3.6.4.13"/>
    </reaction>
</comment>
<gene>
    <name evidence="8" type="ORF">NAEGRDRAFT_5633</name>
</gene>
<evidence type="ECO:0000256" key="3">
    <source>
        <dbReference type="ARBA" id="ARBA00022806"/>
    </source>
</evidence>
<dbReference type="AlphaFoldDB" id="D2V620"/>
<dbReference type="GeneID" id="8849381"/>
<dbReference type="InterPro" id="IPR014014">
    <property type="entry name" value="RNA_helicase_DEAD_Q_motif"/>
</dbReference>
<keyword evidence="2 6" id="KW-0378">Hydrolase</keyword>
<keyword evidence="6" id="KW-0694">RNA-binding</keyword>
<dbReference type="EMBL" id="GG738853">
    <property type="protein sequence ID" value="EFC47751.1"/>
    <property type="molecule type" value="Genomic_DNA"/>
</dbReference>
<evidence type="ECO:0000256" key="2">
    <source>
        <dbReference type="ARBA" id="ARBA00022801"/>
    </source>
</evidence>
<dbReference type="Proteomes" id="UP000006671">
    <property type="component" value="Unassembled WGS sequence"/>
</dbReference>
<dbReference type="InParanoid" id="D2V620"/>
<dbReference type="PROSITE" id="PS51195">
    <property type="entry name" value="Q_MOTIF"/>
    <property type="match status" value="1"/>
</dbReference>
<dbReference type="SUPFAM" id="SSF52540">
    <property type="entry name" value="P-loop containing nucleoside triphosphate hydrolases"/>
    <property type="match status" value="1"/>
</dbReference>
<evidence type="ECO:0000313" key="8">
    <source>
        <dbReference type="EMBL" id="EFC47751.1"/>
    </source>
</evidence>
<protein>
    <recommendedName>
        <fullName evidence="6">ATP-dependent RNA helicase</fullName>
        <ecNumber evidence="6">3.6.4.13</ecNumber>
    </recommendedName>
</protein>
<organism evidence="9">
    <name type="scientific">Naegleria gruberi</name>
    <name type="common">Amoeba</name>
    <dbReference type="NCBI Taxonomy" id="5762"/>
    <lineage>
        <taxon>Eukaryota</taxon>
        <taxon>Discoba</taxon>
        <taxon>Heterolobosea</taxon>
        <taxon>Tetramitia</taxon>
        <taxon>Eutetramitia</taxon>
        <taxon>Vahlkampfiidae</taxon>
        <taxon>Naegleria</taxon>
    </lineage>
</organism>
<evidence type="ECO:0000259" key="7">
    <source>
        <dbReference type="PROSITE" id="PS51195"/>
    </source>
</evidence>
<dbReference type="InterPro" id="IPR011545">
    <property type="entry name" value="DEAD/DEAH_box_helicase_dom"/>
</dbReference>
<dbReference type="OrthoDB" id="10265785at2759"/>
<dbReference type="PANTHER" id="PTHR24031">
    <property type="entry name" value="RNA HELICASE"/>
    <property type="match status" value="1"/>
</dbReference>
<dbReference type="VEuPathDB" id="AmoebaDB:NAEGRDRAFT_5633"/>
<dbReference type="STRING" id="5762.D2V620"/>
<dbReference type="GO" id="GO:0003724">
    <property type="term" value="F:RNA helicase activity"/>
    <property type="evidence" value="ECO:0007669"/>
    <property type="project" value="UniProtKB-EC"/>
</dbReference>
<comment type="domain">
    <text evidence="6">The Q motif is unique to and characteristic of the DEAD box family of RNA helicases and controls ATP binding and hydrolysis.</text>
</comment>
<keyword evidence="9" id="KW-1185">Reference proteome</keyword>
<dbReference type="GO" id="GO:0003723">
    <property type="term" value="F:RNA binding"/>
    <property type="evidence" value="ECO:0007669"/>
    <property type="project" value="UniProtKB-UniRule"/>
</dbReference>
<dbReference type="InterPro" id="IPR027417">
    <property type="entry name" value="P-loop_NTPase"/>
</dbReference>
<accession>D2V620</accession>
<dbReference type="Pfam" id="PF00270">
    <property type="entry name" value="DEAD"/>
    <property type="match status" value="1"/>
</dbReference>
<keyword evidence="4 6" id="KW-0067">ATP-binding</keyword>
<dbReference type="GO" id="GO:0016787">
    <property type="term" value="F:hydrolase activity"/>
    <property type="evidence" value="ECO:0007669"/>
    <property type="project" value="UniProtKB-KW"/>
</dbReference>
<dbReference type="KEGG" id="ngr:NAEGRDRAFT_5633"/>
<reference evidence="8 9" key="1">
    <citation type="journal article" date="2010" name="Cell">
        <title>The genome of Naegleria gruberi illuminates early eukaryotic versatility.</title>
        <authorList>
            <person name="Fritz-Laylin L.K."/>
            <person name="Prochnik S.E."/>
            <person name="Ginger M.L."/>
            <person name="Dacks J.B."/>
            <person name="Carpenter M.L."/>
            <person name="Field M.C."/>
            <person name="Kuo A."/>
            <person name="Paredez A."/>
            <person name="Chapman J."/>
            <person name="Pham J."/>
            <person name="Shu S."/>
            <person name="Neupane R."/>
            <person name="Cipriano M."/>
            <person name="Mancuso J."/>
            <person name="Tu H."/>
            <person name="Salamov A."/>
            <person name="Lindquist E."/>
            <person name="Shapiro H."/>
            <person name="Lucas S."/>
            <person name="Grigoriev I.V."/>
            <person name="Cande W.Z."/>
            <person name="Fulton C."/>
            <person name="Rokhsar D.S."/>
            <person name="Dawson S.C."/>
        </authorList>
    </citation>
    <scope>NUCLEOTIDE SEQUENCE [LARGE SCALE GENOMIC DNA]</scope>
    <source>
        <strain evidence="8 9">NEG-M</strain>
    </source>
</reference>
<dbReference type="Gene3D" id="3.40.50.300">
    <property type="entry name" value="P-loop containing nucleotide triphosphate hydrolases"/>
    <property type="match status" value="1"/>
</dbReference>
<name>D2V620_NAEGR</name>
<feature type="domain" description="DEAD-box RNA helicase Q" evidence="7">
    <location>
        <begin position="4"/>
        <end position="32"/>
    </location>
</feature>
<sequence length="74" mass="8195">KQIENFDDLPIKEELLRGIYGNGLEKMSEIQKKCILPIISSEPPVDVLVVSGTGTGKTSSYCISIIQRLDTSRK</sequence>
<evidence type="ECO:0000256" key="5">
    <source>
        <dbReference type="PROSITE-ProRule" id="PRU00552"/>
    </source>
</evidence>
<evidence type="ECO:0000256" key="4">
    <source>
        <dbReference type="ARBA" id="ARBA00022840"/>
    </source>
</evidence>
<evidence type="ECO:0000313" key="9">
    <source>
        <dbReference type="Proteomes" id="UP000006671"/>
    </source>
</evidence>
<feature type="non-terminal residue" evidence="8">
    <location>
        <position position="74"/>
    </location>
</feature>
<evidence type="ECO:0000256" key="1">
    <source>
        <dbReference type="ARBA" id="ARBA00022741"/>
    </source>
</evidence>
<dbReference type="RefSeq" id="XP_002680495.1">
    <property type="nucleotide sequence ID" value="XM_002680449.1"/>
</dbReference>
<keyword evidence="1 6" id="KW-0547">Nucleotide-binding</keyword>
<dbReference type="GO" id="GO:0005524">
    <property type="term" value="F:ATP binding"/>
    <property type="evidence" value="ECO:0007669"/>
    <property type="project" value="UniProtKB-UniRule"/>
</dbReference>
<comment type="function">
    <text evidence="6">RNA helicase.</text>
</comment>
<proteinExistence type="inferred from homology"/>
<feature type="short sequence motif" description="Q motif" evidence="5">
    <location>
        <begin position="4"/>
        <end position="32"/>
    </location>
</feature>
<comment type="similarity">
    <text evidence="6">Belongs to the DEAD box helicase family.</text>
</comment>
<feature type="non-terminal residue" evidence="8">
    <location>
        <position position="1"/>
    </location>
</feature>
<dbReference type="eggNOG" id="KOG0327">
    <property type="taxonomic scope" value="Eukaryota"/>
</dbReference>
<keyword evidence="3 6" id="KW-0347">Helicase</keyword>
<dbReference type="EC" id="3.6.4.13" evidence="6"/>